<evidence type="ECO:0000313" key="1">
    <source>
        <dbReference type="EMBL" id="MEB4590786.1"/>
    </source>
</evidence>
<sequence length="151" mass="16518">MTEQITEKKHCAMDTRDLVTLLADLAEQIEILIGKKGTISVFRYAGKQLGKRLGAGQEGDAEVARAIVAKFFQDKEFMDAVSLQGQNAELRGCRIGLVLRERGIDAGSHALCNFGFGLIDGVTEAVTGRRIITLHVASEYHEAGITCHETW</sequence>
<dbReference type="EMBL" id="JAYMYJ010000063">
    <property type="protein sequence ID" value="MEB4590786.1"/>
    <property type="molecule type" value="Genomic_DNA"/>
</dbReference>
<proteinExistence type="predicted"/>
<organism evidence="1 2">
    <name type="scientific">Candidatus Thiothrix phosphatis</name>
    <dbReference type="NCBI Taxonomy" id="3112415"/>
    <lineage>
        <taxon>Bacteria</taxon>
        <taxon>Pseudomonadati</taxon>
        <taxon>Pseudomonadota</taxon>
        <taxon>Gammaproteobacteria</taxon>
        <taxon>Thiotrichales</taxon>
        <taxon>Thiotrichaceae</taxon>
        <taxon>Thiothrix</taxon>
    </lineage>
</organism>
<protein>
    <submittedName>
        <fullName evidence="1">Uncharacterized protein</fullName>
    </submittedName>
</protein>
<comment type="caution">
    <text evidence="1">The sequence shown here is derived from an EMBL/GenBank/DDBJ whole genome shotgun (WGS) entry which is preliminary data.</text>
</comment>
<dbReference type="Proteomes" id="UP001308005">
    <property type="component" value="Unassembled WGS sequence"/>
</dbReference>
<keyword evidence="2" id="KW-1185">Reference proteome</keyword>
<gene>
    <name evidence="1" type="ORF">VSS37_07335</name>
</gene>
<dbReference type="RefSeq" id="WP_324694150.1">
    <property type="nucleotide sequence ID" value="NZ_JAYMYJ010000063.1"/>
</dbReference>
<evidence type="ECO:0000313" key="2">
    <source>
        <dbReference type="Proteomes" id="UP001308005"/>
    </source>
</evidence>
<accession>A0ABU6CVB1</accession>
<name>A0ABU6CVB1_9GAMM</name>
<reference evidence="2" key="1">
    <citation type="submission" date="2023-07" db="EMBL/GenBank/DDBJ databases">
        <title>The carbon used by Thiothrix.</title>
        <authorList>
            <person name="Chen L."/>
        </authorList>
    </citation>
    <scope>NUCLEOTIDE SEQUENCE [LARGE SCALE GENOMIC DNA]</scope>
</reference>